<dbReference type="PANTHER" id="PTHR32467:SF157">
    <property type="entry name" value="AP2-LIKE ETHYLENE-RESPONSIVE TRANSCRIPTION FACTOR CRL5"/>
    <property type="match status" value="1"/>
</dbReference>
<dbReference type="PANTHER" id="PTHR32467">
    <property type="entry name" value="AP2-LIKE ETHYLENE-RESPONSIVE TRANSCRIPTION FACTOR"/>
    <property type="match status" value="1"/>
</dbReference>
<evidence type="ECO:0000256" key="7">
    <source>
        <dbReference type="ARBA" id="ARBA00037973"/>
    </source>
</evidence>
<keyword evidence="6" id="KW-0539">Nucleus</keyword>
<dbReference type="InterPro" id="IPR016177">
    <property type="entry name" value="DNA-bd_dom_sf"/>
</dbReference>
<evidence type="ECO:0000256" key="6">
    <source>
        <dbReference type="ARBA" id="ARBA00023242"/>
    </source>
</evidence>
<dbReference type="CDD" id="cd00018">
    <property type="entry name" value="AP2"/>
    <property type="match status" value="1"/>
</dbReference>
<evidence type="ECO:0000256" key="5">
    <source>
        <dbReference type="ARBA" id="ARBA00023163"/>
    </source>
</evidence>
<evidence type="ECO:0000256" key="3">
    <source>
        <dbReference type="ARBA" id="ARBA00023015"/>
    </source>
</evidence>
<keyword evidence="2" id="KW-0677">Repeat</keyword>
<dbReference type="GO" id="GO:0003700">
    <property type="term" value="F:DNA-binding transcription factor activity"/>
    <property type="evidence" value="ECO:0007669"/>
    <property type="project" value="InterPro"/>
</dbReference>
<dbReference type="InterPro" id="IPR036955">
    <property type="entry name" value="AP2/ERF_dom_sf"/>
</dbReference>
<evidence type="ECO:0000256" key="1">
    <source>
        <dbReference type="ARBA" id="ARBA00004123"/>
    </source>
</evidence>
<accession>A0A6V7Q2Q8</accession>
<comment type="similarity">
    <text evidence="7">Belongs to the AP2/ERF transcription factor family. AP2 subfamily.</text>
</comment>
<dbReference type="AlphaFoldDB" id="A0A6V7Q2Q8"/>
<sequence length="553" mass="59144">MKAMSNNWLGFSLSPQMNMEVSSDPPHHHHQHHHHLHGPPSSSPSSSLPCSFFLSPPPPPPPTMCYGVEGDNNNNGALYSQLPIMPLKSDGSLCIMEALHRSQHQGMVPSPSPKLEDFLGCGGGGGGGGGGNGGVPTPTNEGEAMGLSLDNTTMYYNQNMERGVVYGDLKPLSLSMSPGSQSSCVTAPQEIAPLATTTNTTAAAAAAAAAAATNDQCIMGLDGASKKRGVGKWGRSKLFTGSPLIHLGRELLNTGVSPGGYDMEEKAARAYDLAALKYWGLSTHINFPLESYQEELEEMKNMSRQEYVAHLRRKSSGFSRGASMYRGVTRHHQHGRWQARIGRVAGNKDLYLGTFSTQEEAAEAYDIAAIKFRGANAVTNFDITRYDVERIMASNTLLPGELARKAKAIESCNEEASNLNLTDENDQCASDWKMVLYQSAQQEAAAAAAARSSETGEQKPIGEAAAIFASPLNGLVDVEIENSRQEIDDSGKLASTHVSNSSSLATSLSCSREGSPEKAGFTGFYSKTPNKFVSQNSVSSWIQMPVFAAWTDG</sequence>
<evidence type="ECO:0000313" key="10">
    <source>
        <dbReference type="EMBL" id="CAD1837313.1"/>
    </source>
</evidence>
<dbReference type="SMART" id="SM00380">
    <property type="entry name" value="AP2"/>
    <property type="match status" value="2"/>
</dbReference>
<dbReference type="SUPFAM" id="SSF54171">
    <property type="entry name" value="DNA-binding domain"/>
    <property type="match status" value="2"/>
</dbReference>
<evidence type="ECO:0000256" key="2">
    <source>
        <dbReference type="ARBA" id="ARBA00022737"/>
    </source>
</evidence>
<feature type="domain" description="AP2/ERF" evidence="9">
    <location>
        <begin position="220"/>
        <end position="288"/>
    </location>
</feature>
<feature type="compositionally biased region" description="Low complexity" evidence="8">
    <location>
        <begin position="38"/>
        <end position="54"/>
    </location>
</feature>
<gene>
    <name evidence="10" type="ORF">CB5_LOCUS20524</name>
</gene>
<dbReference type="PROSITE" id="PS51032">
    <property type="entry name" value="AP2_ERF"/>
    <property type="match status" value="2"/>
</dbReference>
<keyword evidence="5" id="KW-0804">Transcription</keyword>
<feature type="region of interest" description="Disordered" evidence="8">
    <location>
        <begin position="19"/>
        <end position="54"/>
    </location>
</feature>
<comment type="subcellular location">
    <subcellularLocation>
        <location evidence="1">Nucleus</location>
    </subcellularLocation>
</comment>
<dbReference type="Pfam" id="PF00847">
    <property type="entry name" value="AP2"/>
    <property type="match status" value="1"/>
</dbReference>
<feature type="region of interest" description="Disordered" evidence="8">
    <location>
        <begin position="122"/>
        <end position="144"/>
    </location>
</feature>
<keyword evidence="4" id="KW-0238">DNA-binding</keyword>
<proteinExistence type="inferred from homology"/>
<dbReference type="InterPro" id="IPR001471">
    <property type="entry name" value="AP2/ERF_dom"/>
</dbReference>
<reference evidence="10" key="1">
    <citation type="submission" date="2020-07" db="EMBL/GenBank/DDBJ databases">
        <authorList>
            <person name="Lin J."/>
        </authorList>
    </citation>
    <scope>NUCLEOTIDE SEQUENCE</scope>
</reference>
<dbReference type="GO" id="GO:0003677">
    <property type="term" value="F:DNA binding"/>
    <property type="evidence" value="ECO:0007669"/>
    <property type="project" value="UniProtKB-KW"/>
</dbReference>
<evidence type="ECO:0000256" key="8">
    <source>
        <dbReference type="SAM" id="MobiDB-lite"/>
    </source>
</evidence>
<organism evidence="10">
    <name type="scientific">Ananas comosus var. bracteatus</name>
    <name type="common">red pineapple</name>
    <dbReference type="NCBI Taxonomy" id="296719"/>
    <lineage>
        <taxon>Eukaryota</taxon>
        <taxon>Viridiplantae</taxon>
        <taxon>Streptophyta</taxon>
        <taxon>Embryophyta</taxon>
        <taxon>Tracheophyta</taxon>
        <taxon>Spermatophyta</taxon>
        <taxon>Magnoliopsida</taxon>
        <taxon>Liliopsida</taxon>
        <taxon>Poales</taxon>
        <taxon>Bromeliaceae</taxon>
        <taxon>Bromelioideae</taxon>
        <taxon>Ananas</taxon>
    </lineage>
</organism>
<name>A0A6V7Q2Q8_ANACO</name>
<protein>
    <recommendedName>
        <fullName evidence="9">AP2/ERF domain-containing protein</fullName>
    </recommendedName>
</protein>
<dbReference type="Gene3D" id="3.30.730.10">
    <property type="entry name" value="AP2/ERF domain"/>
    <property type="match status" value="2"/>
</dbReference>
<feature type="compositionally biased region" description="Gly residues" evidence="8">
    <location>
        <begin position="122"/>
        <end position="134"/>
    </location>
</feature>
<keyword evidence="3" id="KW-0805">Transcription regulation</keyword>
<dbReference type="EMBL" id="LR862132">
    <property type="protein sequence ID" value="CAD1837313.1"/>
    <property type="molecule type" value="Genomic_DNA"/>
</dbReference>
<evidence type="ECO:0000256" key="4">
    <source>
        <dbReference type="ARBA" id="ARBA00023125"/>
    </source>
</evidence>
<feature type="domain" description="AP2/ERF" evidence="9">
    <location>
        <begin position="324"/>
        <end position="382"/>
    </location>
</feature>
<dbReference type="FunFam" id="3.30.730.10:FF:000002">
    <property type="entry name" value="AP2-like ethylene-responsive transcription factor"/>
    <property type="match status" value="1"/>
</dbReference>
<feature type="compositionally biased region" description="Basic residues" evidence="8">
    <location>
        <begin position="27"/>
        <end position="37"/>
    </location>
</feature>
<dbReference type="GO" id="GO:0005634">
    <property type="term" value="C:nucleus"/>
    <property type="evidence" value="ECO:0007669"/>
    <property type="project" value="UniProtKB-SubCell"/>
</dbReference>
<evidence type="ECO:0000259" key="9">
    <source>
        <dbReference type="PROSITE" id="PS51032"/>
    </source>
</evidence>